<keyword evidence="1" id="KW-1133">Transmembrane helix</keyword>
<evidence type="ECO:0000313" key="2">
    <source>
        <dbReference type="EMBL" id="KAI9632567.1"/>
    </source>
</evidence>
<protein>
    <recommendedName>
        <fullName evidence="4">DUF1275 domain protein</fullName>
    </recommendedName>
</protein>
<dbReference type="Proteomes" id="UP001164286">
    <property type="component" value="Unassembled WGS sequence"/>
</dbReference>
<feature type="transmembrane region" description="Helical" evidence="1">
    <location>
        <begin position="291"/>
        <end position="308"/>
    </location>
</feature>
<organism evidence="2 3">
    <name type="scientific">Dioszegia hungarica</name>
    <dbReference type="NCBI Taxonomy" id="4972"/>
    <lineage>
        <taxon>Eukaryota</taxon>
        <taxon>Fungi</taxon>
        <taxon>Dikarya</taxon>
        <taxon>Basidiomycota</taxon>
        <taxon>Agaricomycotina</taxon>
        <taxon>Tremellomycetes</taxon>
        <taxon>Tremellales</taxon>
        <taxon>Bulleribasidiaceae</taxon>
        <taxon>Dioszegia</taxon>
    </lineage>
</organism>
<feature type="transmembrane region" description="Helical" evidence="1">
    <location>
        <begin position="314"/>
        <end position="333"/>
    </location>
</feature>
<keyword evidence="3" id="KW-1185">Reference proteome</keyword>
<dbReference type="InterPro" id="IPR010699">
    <property type="entry name" value="DUF1275"/>
</dbReference>
<dbReference type="RefSeq" id="XP_052942344.1">
    <property type="nucleotide sequence ID" value="XM_053091312.1"/>
</dbReference>
<reference evidence="2" key="1">
    <citation type="journal article" date="2022" name="G3 (Bethesda)">
        <title>High quality genome of the basidiomycete yeast Dioszegia hungarica PDD-24b-2 isolated from cloud water.</title>
        <authorList>
            <person name="Jarrige D."/>
            <person name="Haridas S."/>
            <person name="Bleykasten-Grosshans C."/>
            <person name="Joly M."/>
            <person name="Nadalig T."/>
            <person name="Sancelme M."/>
            <person name="Vuilleumier S."/>
            <person name="Grigoriev I.V."/>
            <person name="Amato P."/>
            <person name="Bringel F."/>
        </authorList>
    </citation>
    <scope>NUCLEOTIDE SEQUENCE</scope>
    <source>
        <strain evidence="2">PDD-24b-2</strain>
    </source>
</reference>
<dbReference type="AlphaFoldDB" id="A0AA38H0I7"/>
<feature type="transmembrane region" description="Helical" evidence="1">
    <location>
        <begin position="163"/>
        <end position="186"/>
    </location>
</feature>
<feature type="transmembrane region" description="Helical" evidence="1">
    <location>
        <begin position="133"/>
        <end position="156"/>
    </location>
</feature>
<gene>
    <name evidence="2" type="ORF">MKK02DRAFT_40871</name>
</gene>
<dbReference type="PANTHER" id="PTHR37488:SF2">
    <property type="entry name" value="DUF1275 DOMAIN-CONTAINING PROTEIN"/>
    <property type="match status" value="1"/>
</dbReference>
<dbReference type="GeneID" id="77730517"/>
<dbReference type="EMBL" id="JAKWFO010000014">
    <property type="protein sequence ID" value="KAI9632567.1"/>
    <property type="molecule type" value="Genomic_DNA"/>
</dbReference>
<comment type="caution">
    <text evidence="2">The sequence shown here is derived from an EMBL/GenBank/DDBJ whole genome shotgun (WGS) entry which is preliminary data.</text>
</comment>
<dbReference type="Pfam" id="PF06912">
    <property type="entry name" value="DUF1275"/>
    <property type="match status" value="1"/>
</dbReference>
<evidence type="ECO:0000313" key="3">
    <source>
        <dbReference type="Proteomes" id="UP001164286"/>
    </source>
</evidence>
<evidence type="ECO:0000256" key="1">
    <source>
        <dbReference type="SAM" id="Phobius"/>
    </source>
</evidence>
<name>A0AA38H0I7_9TREE</name>
<keyword evidence="1" id="KW-0472">Membrane</keyword>
<keyword evidence="1" id="KW-0812">Transmembrane</keyword>
<proteinExistence type="predicted"/>
<accession>A0AA38H0I7</accession>
<feature type="transmembrane region" description="Helical" evidence="1">
    <location>
        <begin position="192"/>
        <end position="211"/>
    </location>
</feature>
<sequence>MPLSSGYSPSSETFLLAFSFNHPHVPPGAYGSIAISRSASPTAPLDDQSSTTASAVLSIWSRWVGSAGILADYELPFQIRSSRGYGEADHPEHRRGKRRWRQRGREDVPADALVLPLLVITFSCAMADAGTLVAYQTFATSMTGNTVLLAIAAFGLSPKRPIYAAASLSSFIGAGLIFGQLGGMIGHRHRSWLLFSLTVQIALLFLATWTVSPLGWPSLRYGGRSDWVYLLLIGLQGGPQVTLATNSGVRELPTAMMTTPYAAFISDPSLFSFPSTALSESADVISRNRRFLYIVFFWAGAFAGGALMKRSSLWALTGVVGALKAFAALLVWVSKAEEALEEAGPPARHGRRLGVEEEAVGEMETETEGSALIIERGQKTRTSSIFGSLSRQKPRDEHSIAM</sequence>
<evidence type="ECO:0008006" key="4">
    <source>
        <dbReference type="Google" id="ProtNLM"/>
    </source>
</evidence>
<dbReference type="PANTHER" id="PTHR37488">
    <property type="entry name" value="DUF1275 DOMAIN-CONTAINING PROTEIN"/>
    <property type="match status" value="1"/>
</dbReference>